<keyword evidence="2" id="KW-0378">Hydrolase</keyword>
<gene>
    <name evidence="2" type="ORF">NCTC10571_01065</name>
</gene>
<dbReference type="RefSeq" id="WP_018999026.1">
    <property type="nucleotide sequence ID" value="NZ_UGPP01000001.1"/>
</dbReference>
<proteinExistence type="predicted"/>
<dbReference type="Pfam" id="PF01966">
    <property type="entry name" value="HD"/>
    <property type="match status" value="1"/>
</dbReference>
<evidence type="ECO:0000313" key="2">
    <source>
        <dbReference type="EMBL" id="STY70915.1"/>
    </source>
</evidence>
<dbReference type="Gene3D" id="1.10.3210.10">
    <property type="entry name" value="Hypothetical protein af1432"/>
    <property type="match status" value="1"/>
</dbReference>
<name>A0A378NSY7_9FIRM</name>
<protein>
    <submittedName>
        <fullName evidence="2">Predicted HD superfamily hydrolase</fullName>
    </submittedName>
</protein>
<reference evidence="2 3" key="1">
    <citation type="submission" date="2018-06" db="EMBL/GenBank/DDBJ databases">
        <authorList>
            <consortium name="Pathogen Informatics"/>
            <person name="Doyle S."/>
        </authorList>
    </citation>
    <scope>NUCLEOTIDE SEQUENCE [LARGE SCALE GENOMIC DNA]</scope>
    <source>
        <strain evidence="2 3">NCTC10571</strain>
    </source>
</reference>
<evidence type="ECO:0000313" key="3">
    <source>
        <dbReference type="Proteomes" id="UP000255234"/>
    </source>
</evidence>
<sequence>MNFDCKNTIIQHRIFKKCYKEIAKEETNRIFCRHDMSHFLDVARLMMILNVKEDLKISDDMIYATALLHDIGRHIQYRQGIGHEISSAQIAPLILDDCDFTVEEKNQIIEAILKHRDSKTSEEKNLNGLLYRADKMSRACFCCQVEPICNWKDEKKNLKLKY</sequence>
<organism evidence="2 3">
    <name type="scientific">Megamonas hypermegale</name>
    <dbReference type="NCBI Taxonomy" id="158847"/>
    <lineage>
        <taxon>Bacteria</taxon>
        <taxon>Bacillati</taxon>
        <taxon>Bacillota</taxon>
        <taxon>Negativicutes</taxon>
        <taxon>Selenomonadales</taxon>
        <taxon>Selenomonadaceae</taxon>
        <taxon>Megamonas</taxon>
    </lineage>
</organism>
<feature type="domain" description="HD/PDEase" evidence="1">
    <location>
        <begin position="31"/>
        <end position="148"/>
    </location>
</feature>
<dbReference type="CDD" id="cd00077">
    <property type="entry name" value="HDc"/>
    <property type="match status" value="1"/>
</dbReference>
<dbReference type="AlphaFoldDB" id="A0A378NSY7"/>
<dbReference type="EMBL" id="UGPP01000001">
    <property type="protein sequence ID" value="STY70915.1"/>
    <property type="molecule type" value="Genomic_DNA"/>
</dbReference>
<dbReference type="GO" id="GO:0016787">
    <property type="term" value="F:hydrolase activity"/>
    <property type="evidence" value="ECO:0007669"/>
    <property type="project" value="UniProtKB-KW"/>
</dbReference>
<accession>A0A378NSY7</accession>
<dbReference type="Proteomes" id="UP000255234">
    <property type="component" value="Unassembled WGS sequence"/>
</dbReference>
<dbReference type="InterPro" id="IPR003607">
    <property type="entry name" value="HD/PDEase_dom"/>
</dbReference>
<dbReference type="SUPFAM" id="SSF109604">
    <property type="entry name" value="HD-domain/PDEase-like"/>
    <property type="match status" value="1"/>
</dbReference>
<evidence type="ECO:0000259" key="1">
    <source>
        <dbReference type="SMART" id="SM00471"/>
    </source>
</evidence>
<dbReference type="SMART" id="SM00471">
    <property type="entry name" value="HDc"/>
    <property type="match status" value="1"/>
</dbReference>
<dbReference type="InterPro" id="IPR006674">
    <property type="entry name" value="HD_domain"/>
</dbReference>